<reference evidence="3" key="1">
    <citation type="journal article" date="2019" name="Int. J. Syst. Evol. Microbiol.">
        <title>The Global Catalogue of Microorganisms (GCM) 10K type strain sequencing project: providing services to taxonomists for standard genome sequencing and annotation.</title>
        <authorList>
            <consortium name="The Broad Institute Genomics Platform"/>
            <consortium name="The Broad Institute Genome Sequencing Center for Infectious Disease"/>
            <person name="Wu L."/>
            <person name="Ma J."/>
        </authorList>
    </citation>
    <scope>NUCLEOTIDE SEQUENCE [LARGE SCALE GENOMIC DNA]</scope>
    <source>
        <strain evidence="3">CECT 7706</strain>
    </source>
</reference>
<name>A0ABT8C8I4_9BACT</name>
<organism evidence="2 3">
    <name type="scientific">Cyclobacterium jeungdonense</name>
    <dbReference type="NCBI Taxonomy" id="708087"/>
    <lineage>
        <taxon>Bacteria</taxon>
        <taxon>Pseudomonadati</taxon>
        <taxon>Bacteroidota</taxon>
        <taxon>Cytophagia</taxon>
        <taxon>Cytophagales</taxon>
        <taxon>Cyclobacteriaceae</taxon>
        <taxon>Cyclobacterium</taxon>
    </lineage>
</organism>
<sequence length="90" mass="10226">MTQFEKKYIGKGSKVGNLDIVRVTISKEIVEELLKSDLVKYGENEYLIFEVASMKSKDNYGRSHTAYISKRIESKPAPKKRKKAAQEVAS</sequence>
<feature type="region of interest" description="Disordered" evidence="1">
    <location>
        <begin position="71"/>
        <end position="90"/>
    </location>
</feature>
<evidence type="ECO:0000256" key="1">
    <source>
        <dbReference type="SAM" id="MobiDB-lite"/>
    </source>
</evidence>
<dbReference type="RefSeq" id="WP_163386513.1">
    <property type="nucleotide sequence ID" value="NZ_JAUFQS010000012.1"/>
</dbReference>
<keyword evidence="3" id="KW-1185">Reference proteome</keyword>
<evidence type="ECO:0000313" key="2">
    <source>
        <dbReference type="EMBL" id="MDN3688682.1"/>
    </source>
</evidence>
<gene>
    <name evidence="2" type="ORF">QWZ15_12635</name>
</gene>
<comment type="caution">
    <text evidence="2">The sequence shown here is derived from an EMBL/GenBank/DDBJ whole genome shotgun (WGS) entry which is preliminary data.</text>
</comment>
<evidence type="ECO:0000313" key="3">
    <source>
        <dbReference type="Proteomes" id="UP001236663"/>
    </source>
</evidence>
<proteinExistence type="predicted"/>
<protein>
    <submittedName>
        <fullName evidence="2">Uncharacterized protein</fullName>
    </submittedName>
</protein>
<dbReference type="Proteomes" id="UP001236663">
    <property type="component" value="Unassembled WGS sequence"/>
</dbReference>
<accession>A0ABT8C8I4</accession>
<dbReference type="EMBL" id="JAUFQS010000012">
    <property type="protein sequence ID" value="MDN3688682.1"/>
    <property type="molecule type" value="Genomic_DNA"/>
</dbReference>